<dbReference type="AlphaFoldDB" id="A0A7J8WE22"/>
<evidence type="ECO:0000313" key="2">
    <source>
        <dbReference type="EMBL" id="MBA0673298.1"/>
    </source>
</evidence>
<dbReference type="InterPro" id="IPR044730">
    <property type="entry name" value="RNase_H-like_dom_plant"/>
</dbReference>
<dbReference type="InterPro" id="IPR012337">
    <property type="entry name" value="RNaseH-like_sf"/>
</dbReference>
<dbReference type="GO" id="GO:0004523">
    <property type="term" value="F:RNA-DNA hybrid ribonuclease activity"/>
    <property type="evidence" value="ECO:0007669"/>
    <property type="project" value="InterPro"/>
</dbReference>
<organism evidence="2 3">
    <name type="scientific">Gossypium klotzschianum</name>
    <dbReference type="NCBI Taxonomy" id="34286"/>
    <lineage>
        <taxon>Eukaryota</taxon>
        <taxon>Viridiplantae</taxon>
        <taxon>Streptophyta</taxon>
        <taxon>Embryophyta</taxon>
        <taxon>Tracheophyta</taxon>
        <taxon>Spermatophyta</taxon>
        <taxon>Magnoliopsida</taxon>
        <taxon>eudicotyledons</taxon>
        <taxon>Gunneridae</taxon>
        <taxon>Pentapetalae</taxon>
        <taxon>rosids</taxon>
        <taxon>malvids</taxon>
        <taxon>Malvales</taxon>
        <taxon>Malvaceae</taxon>
        <taxon>Malvoideae</taxon>
        <taxon>Gossypium</taxon>
    </lineage>
</organism>
<proteinExistence type="predicted"/>
<dbReference type="Gene3D" id="3.30.420.10">
    <property type="entry name" value="Ribonuclease H-like superfamily/Ribonuclease H"/>
    <property type="match status" value="1"/>
</dbReference>
<comment type="caution">
    <text evidence="2">The sequence shown here is derived from an EMBL/GenBank/DDBJ whole genome shotgun (WGS) entry which is preliminary data.</text>
</comment>
<evidence type="ECO:0000313" key="3">
    <source>
        <dbReference type="Proteomes" id="UP000593573"/>
    </source>
</evidence>
<protein>
    <recommendedName>
        <fullName evidence="1">RNase H type-1 domain-containing protein</fullName>
    </recommendedName>
</protein>
<accession>A0A7J8WE22</accession>
<dbReference type="Pfam" id="PF13456">
    <property type="entry name" value="RVT_3"/>
    <property type="match status" value="1"/>
</dbReference>
<dbReference type="GO" id="GO:0003676">
    <property type="term" value="F:nucleic acid binding"/>
    <property type="evidence" value="ECO:0007669"/>
    <property type="project" value="InterPro"/>
</dbReference>
<dbReference type="PANTHER" id="PTHR47074:SF61">
    <property type="entry name" value="RNASE H TYPE-1 DOMAIN-CONTAINING PROTEIN"/>
    <property type="match status" value="1"/>
</dbReference>
<dbReference type="InterPro" id="IPR036397">
    <property type="entry name" value="RNaseH_sf"/>
</dbReference>
<dbReference type="InterPro" id="IPR052929">
    <property type="entry name" value="RNase_H-like_EbsB-rel"/>
</dbReference>
<feature type="domain" description="RNase H type-1" evidence="1">
    <location>
        <begin position="39"/>
        <end position="159"/>
    </location>
</feature>
<reference evidence="2 3" key="1">
    <citation type="journal article" date="2019" name="Genome Biol. Evol.">
        <title>Insights into the evolution of the New World diploid cottons (Gossypium, subgenus Houzingenia) based on genome sequencing.</title>
        <authorList>
            <person name="Grover C.E."/>
            <person name="Arick M.A. 2nd"/>
            <person name="Thrash A."/>
            <person name="Conover J.L."/>
            <person name="Sanders W.S."/>
            <person name="Peterson D.G."/>
            <person name="Frelichowski J.E."/>
            <person name="Scheffler J.A."/>
            <person name="Scheffler B.E."/>
            <person name="Wendel J.F."/>
        </authorList>
    </citation>
    <scope>NUCLEOTIDE SEQUENCE [LARGE SCALE GENOMIC DNA]</scope>
    <source>
        <strain evidence="2">57</strain>
        <tissue evidence="2">Leaf</tissue>
    </source>
</reference>
<dbReference type="InterPro" id="IPR002156">
    <property type="entry name" value="RNaseH_domain"/>
</dbReference>
<evidence type="ECO:0000259" key="1">
    <source>
        <dbReference type="Pfam" id="PF13456"/>
    </source>
</evidence>
<dbReference type="Proteomes" id="UP000593573">
    <property type="component" value="Unassembled WGS sequence"/>
</dbReference>
<gene>
    <name evidence="2" type="ORF">Goklo_007297</name>
</gene>
<dbReference type="PANTHER" id="PTHR47074">
    <property type="entry name" value="BNAC02G40300D PROTEIN"/>
    <property type="match status" value="1"/>
</dbReference>
<dbReference type="OrthoDB" id="996470at2759"/>
<keyword evidence="3" id="KW-1185">Reference proteome</keyword>
<sequence>MTSAFSFVMRYGGYGFREINLFMREKSSQELTPKVRIHFDVAYDSKTSKSASGLVGWDTRGNLMALKTVFHRNIPSPFAAKAHACLEGIKLGILLRIHSVKLMEDSKTVIKKCQETSTDKSIIGAIIRDIQQKKSDFQDLIFQYIHRSENLEAHRIAKIALGKGETIYLRGEELDSQNLASVGYWARNPD</sequence>
<dbReference type="EMBL" id="JABFAB010247107">
    <property type="protein sequence ID" value="MBA0673298.1"/>
    <property type="molecule type" value="Genomic_DNA"/>
</dbReference>
<dbReference type="SUPFAM" id="SSF53098">
    <property type="entry name" value="Ribonuclease H-like"/>
    <property type="match status" value="1"/>
</dbReference>
<name>A0A7J8WE22_9ROSI</name>
<dbReference type="CDD" id="cd06222">
    <property type="entry name" value="RNase_H_like"/>
    <property type="match status" value="1"/>
</dbReference>